<evidence type="ECO:0000256" key="2">
    <source>
        <dbReference type="ARBA" id="ARBA00009923"/>
    </source>
</evidence>
<dbReference type="CDD" id="cd05381">
    <property type="entry name" value="CAP_PR-1"/>
    <property type="match status" value="1"/>
</dbReference>
<protein>
    <recommendedName>
        <fullName evidence="7">SCP domain-containing protein</fullName>
    </recommendedName>
</protein>
<proteinExistence type="inferred from homology"/>
<reference evidence="8" key="1">
    <citation type="submission" date="2020-07" db="EMBL/GenBank/DDBJ databases">
        <authorList>
            <person name="Lin J."/>
        </authorList>
    </citation>
    <scope>NUCLEOTIDE SEQUENCE</scope>
</reference>
<dbReference type="SMART" id="SM00198">
    <property type="entry name" value="SCP"/>
    <property type="match status" value="1"/>
</dbReference>
<evidence type="ECO:0000256" key="3">
    <source>
        <dbReference type="ARBA" id="ARBA00022729"/>
    </source>
</evidence>
<dbReference type="InterPro" id="IPR014044">
    <property type="entry name" value="CAP_dom"/>
</dbReference>
<dbReference type="EMBL" id="LR862146">
    <property type="protein sequence ID" value="CAD1827880.1"/>
    <property type="molecule type" value="Genomic_DNA"/>
</dbReference>
<dbReference type="Pfam" id="PF00188">
    <property type="entry name" value="CAP"/>
    <property type="match status" value="1"/>
</dbReference>
<dbReference type="InterPro" id="IPR035940">
    <property type="entry name" value="CAP_sf"/>
</dbReference>
<gene>
    <name evidence="8" type="ORF">CB5_LOCUS11091</name>
</gene>
<accession>A0A6V7PAK7</accession>
<keyword evidence="5" id="KW-0611">Plant defense</keyword>
<dbReference type="AlphaFoldDB" id="A0A6V7PAK7"/>
<feature type="signal peptide" evidence="6">
    <location>
        <begin position="1"/>
        <end position="24"/>
    </location>
</feature>
<dbReference type="Gene3D" id="3.40.33.10">
    <property type="entry name" value="CAP"/>
    <property type="match status" value="1"/>
</dbReference>
<dbReference type="PANTHER" id="PTHR10334">
    <property type="entry name" value="CYSTEINE-RICH SECRETORY PROTEIN-RELATED"/>
    <property type="match status" value="1"/>
</dbReference>
<evidence type="ECO:0000313" key="8">
    <source>
        <dbReference type="EMBL" id="CAD1827880.1"/>
    </source>
</evidence>
<feature type="chain" id="PRO_5028092056" description="SCP domain-containing protein" evidence="6">
    <location>
        <begin position="25"/>
        <end position="173"/>
    </location>
</feature>
<evidence type="ECO:0000256" key="6">
    <source>
        <dbReference type="SAM" id="SignalP"/>
    </source>
</evidence>
<dbReference type="GO" id="GO:0098542">
    <property type="term" value="P:defense response to other organism"/>
    <property type="evidence" value="ECO:0007669"/>
    <property type="project" value="UniProtKB-ARBA"/>
</dbReference>
<keyword evidence="3 6" id="KW-0732">Signal</keyword>
<feature type="domain" description="SCP" evidence="7">
    <location>
        <begin position="37"/>
        <end position="169"/>
    </location>
</feature>
<dbReference type="InterPro" id="IPR001283">
    <property type="entry name" value="CRISP-related"/>
</dbReference>
<dbReference type="InterPro" id="IPR018244">
    <property type="entry name" value="Allrgn_V5/Tpx1_CS"/>
</dbReference>
<dbReference type="FunFam" id="3.40.33.10:FF:000006">
    <property type="entry name" value="Putative pathogenesis-related protein 1"/>
    <property type="match status" value="1"/>
</dbReference>
<dbReference type="SUPFAM" id="SSF55797">
    <property type="entry name" value="PR-1-like"/>
    <property type="match status" value="1"/>
</dbReference>
<comment type="similarity">
    <text evidence="2">Belongs to the CRISP family.</text>
</comment>
<comment type="function">
    <text evidence="1">Probably involved in the defense reaction of plants against pathogens.</text>
</comment>
<organism evidence="8">
    <name type="scientific">Ananas comosus var. bracteatus</name>
    <name type="common">red pineapple</name>
    <dbReference type="NCBI Taxonomy" id="296719"/>
    <lineage>
        <taxon>Eukaryota</taxon>
        <taxon>Viridiplantae</taxon>
        <taxon>Streptophyta</taxon>
        <taxon>Embryophyta</taxon>
        <taxon>Tracheophyta</taxon>
        <taxon>Spermatophyta</taxon>
        <taxon>Magnoliopsida</taxon>
        <taxon>Liliopsida</taxon>
        <taxon>Poales</taxon>
        <taxon>Bromeliaceae</taxon>
        <taxon>Bromelioideae</taxon>
        <taxon>Ananas</taxon>
    </lineage>
</organism>
<dbReference type="InterPro" id="IPR002413">
    <property type="entry name" value="V5_allergen-like"/>
</dbReference>
<dbReference type="PRINTS" id="PR00838">
    <property type="entry name" value="V5ALLERGEN"/>
</dbReference>
<evidence type="ECO:0000259" key="7">
    <source>
        <dbReference type="SMART" id="SM00198"/>
    </source>
</evidence>
<evidence type="ECO:0000256" key="5">
    <source>
        <dbReference type="ARBA" id="ARBA00023265"/>
    </source>
</evidence>
<name>A0A6V7PAK7_ANACO</name>
<evidence type="ECO:0000256" key="4">
    <source>
        <dbReference type="ARBA" id="ARBA00023157"/>
    </source>
</evidence>
<keyword evidence="5" id="KW-0568">Pathogenesis-related protein</keyword>
<sequence>MASSTTRLFLLALAVLLSSDAARSSPNGSGGQGQVRGLARQFLQLHNAARLAVGVPPVSWDRRLAGYARWYANQRRGDCLLVHSKGPYGENLFWGSGVGWSPAQIVGAWTAERRSYDYSSNSCRGVCGHWTQIVWKDTARVGCAVVVCSGGRGGTFAVCSYDPPGNYVGMRPY</sequence>
<evidence type="ECO:0000256" key="1">
    <source>
        <dbReference type="ARBA" id="ARBA00003143"/>
    </source>
</evidence>
<dbReference type="GO" id="GO:0005576">
    <property type="term" value="C:extracellular region"/>
    <property type="evidence" value="ECO:0007669"/>
    <property type="project" value="InterPro"/>
</dbReference>
<dbReference type="PRINTS" id="PR00837">
    <property type="entry name" value="V5TPXLIKE"/>
</dbReference>
<keyword evidence="4" id="KW-1015">Disulfide bond</keyword>
<dbReference type="PROSITE" id="PS01009">
    <property type="entry name" value="CRISP_1"/>
    <property type="match status" value="1"/>
</dbReference>